<evidence type="ECO:0000313" key="2">
    <source>
        <dbReference type="EMBL" id="MBE5036473.1"/>
    </source>
</evidence>
<evidence type="ECO:0000256" key="1">
    <source>
        <dbReference type="SAM" id="Phobius"/>
    </source>
</evidence>
<sequence>MVITDRESQHVLCWLFSLKNPKKPKIPSVPKLKTIADKGWKNGLVRDRQYKNKEFYLVTIFFGFWMHKPWIFWLFGFCADKAISVVGGSVSKQQRKVEFDGECYEDK</sequence>
<reference evidence="2 3" key="1">
    <citation type="submission" date="2020-10" db="EMBL/GenBank/DDBJ databases">
        <title>ChiBAC.</title>
        <authorList>
            <person name="Zenner C."/>
            <person name="Hitch T.C.A."/>
            <person name="Clavel T."/>
        </authorList>
    </citation>
    <scope>NUCLEOTIDE SEQUENCE [LARGE SCALE GENOMIC DNA]</scope>
    <source>
        <strain evidence="2 3">DSM 109015</strain>
    </source>
</reference>
<gene>
    <name evidence="2" type="ORF">INF35_01505</name>
</gene>
<name>A0ABR9R013_9FIRM</name>
<accession>A0ABR9R013</accession>
<organism evidence="2 3">
    <name type="scientific">Gemmiger gallinarum</name>
    <dbReference type="NCBI Taxonomy" id="2779354"/>
    <lineage>
        <taxon>Bacteria</taxon>
        <taxon>Bacillati</taxon>
        <taxon>Bacillota</taxon>
        <taxon>Clostridia</taxon>
        <taxon>Eubacteriales</taxon>
        <taxon>Gemmiger</taxon>
    </lineage>
</organism>
<dbReference type="Proteomes" id="UP000768567">
    <property type="component" value="Unassembled WGS sequence"/>
</dbReference>
<dbReference type="EMBL" id="JADCKC010000001">
    <property type="protein sequence ID" value="MBE5036473.1"/>
    <property type="molecule type" value="Genomic_DNA"/>
</dbReference>
<keyword evidence="1" id="KW-1133">Transmembrane helix</keyword>
<evidence type="ECO:0000313" key="3">
    <source>
        <dbReference type="Proteomes" id="UP000768567"/>
    </source>
</evidence>
<proteinExistence type="predicted"/>
<comment type="caution">
    <text evidence="2">The sequence shown here is derived from an EMBL/GenBank/DDBJ whole genome shotgun (WGS) entry which is preliminary data.</text>
</comment>
<protein>
    <submittedName>
        <fullName evidence="2">Uncharacterized protein</fullName>
    </submittedName>
</protein>
<keyword evidence="1" id="KW-0812">Transmembrane</keyword>
<keyword evidence="1" id="KW-0472">Membrane</keyword>
<feature type="transmembrane region" description="Helical" evidence="1">
    <location>
        <begin position="55"/>
        <end position="75"/>
    </location>
</feature>
<keyword evidence="3" id="KW-1185">Reference proteome</keyword>